<feature type="chain" id="PRO_5020315795" description="YmgD family protein" evidence="1">
    <location>
        <begin position="23"/>
        <end position="112"/>
    </location>
</feature>
<evidence type="ECO:0000256" key="1">
    <source>
        <dbReference type="SAM" id="SignalP"/>
    </source>
</evidence>
<dbReference type="EMBL" id="STGJ01000010">
    <property type="protein sequence ID" value="TIC82105.1"/>
    <property type="molecule type" value="Genomic_DNA"/>
</dbReference>
<dbReference type="InterPro" id="IPR038304">
    <property type="entry name" value="YmgD_sf"/>
</dbReference>
<sequence length="112" mass="11529">MKKTTMIALGLLSSVFAGAAVAAEPAKLPGLASEYLMTCAEASAEAKTDAAYVADVVASMGNASVEARSLKIKPAKDLDARVVKVMGDVCKKDPDGLLINAVDRAMRSVASK</sequence>
<dbReference type="RefSeq" id="WP_136553634.1">
    <property type="nucleotide sequence ID" value="NZ_STGJ01000010.1"/>
</dbReference>
<dbReference type="Proteomes" id="UP000308891">
    <property type="component" value="Unassembled WGS sequence"/>
</dbReference>
<gene>
    <name evidence="2" type="ORF">E5K04_10135</name>
</gene>
<feature type="signal peptide" evidence="1">
    <location>
        <begin position="1"/>
        <end position="22"/>
    </location>
</feature>
<comment type="caution">
    <text evidence="2">The sequence shown here is derived from an EMBL/GenBank/DDBJ whole genome shotgun (WGS) entry which is preliminary data.</text>
</comment>
<evidence type="ECO:0000313" key="2">
    <source>
        <dbReference type="EMBL" id="TIC82105.1"/>
    </source>
</evidence>
<evidence type="ECO:0000313" key="3">
    <source>
        <dbReference type="Proteomes" id="UP000308891"/>
    </source>
</evidence>
<proteinExistence type="predicted"/>
<organism evidence="2 3">
    <name type="scientific">Crenobacter intestini</name>
    <dbReference type="NCBI Taxonomy" id="2563443"/>
    <lineage>
        <taxon>Bacteria</taxon>
        <taxon>Pseudomonadati</taxon>
        <taxon>Pseudomonadota</taxon>
        <taxon>Betaproteobacteria</taxon>
        <taxon>Neisseriales</taxon>
        <taxon>Neisseriaceae</taxon>
        <taxon>Crenobacter</taxon>
    </lineage>
</organism>
<name>A0A4T0UU53_9NEIS</name>
<protein>
    <recommendedName>
        <fullName evidence="4">YmgD family protein</fullName>
    </recommendedName>
</protein>
<dbReference type="InterPro" id="IPR032497">
    <property type="entry name" value="YmgD"/>
</dbReference>
<accession>A0A4T0UU53</accession>
<reference evidence="2 3" key="1">
    <citation type="submission" date="2019-04" db="EMBL/GenBank/DDBJ databases">
        <title>Crenobacter sp. nov.</title>
        <authorList>
            <person name="Shi S."/>
        </authorList>
    </citation>
    <scope>NUCLEOTIDE SEQUENCE [LARGE SCALE GENOMIC DNA]</scope>
    <source>
        <strain evidence="2 3">GY 70310</strain>
    </source>
</reference>
<dbReference type="OrthoDB" id="6571270at2"/>
<evidence type="ECO:0008006" key="4">
    <source>
        <dbReference type="Google" id="ProtNLM"/>
    </source>
</evidence>
<keyword evidence="3" id="KW-1185">Reference proteome</keyword>
<dbReference type="Pfam" id="PF16456">
    <property type="entry name" value="YmgD"/>
    <property type="match status" value="1"/>
</dbReference>
<dbReference type="Gene3D" id="1.10.890.30">
    <property type="entry name" value="YmgD protein"/>
    <property type="match status" value="1"/>
</dbReference>
<keyword evidence="1" id="KW-0732">Signal</keyword>
<dbReference type="AlphaFoldDB" id="A0A4T0UU53"/>